<evidence type="ECO:0000256" key="2">
    <source>
        <dbReference type="ARBA" id="ARBA00010145"/>
    </source>
</evidence>
<reference evidence="9 10" key="1">
    <citation type="submission" date="2016-04" db="EMBL/GenBank/DDBJ databases">
        <title>Bacillus thuringiensis and Bacillus weihenstephanensis as novel biocontrol agents of wilt causing Verticillium species.</title>
        <authorList>
            <person name="Hollensteiner J."/>
            <person name="Wemheuer F."/>
            <person name="Harting R."/>
            <person name="Kolarzyk A."/>
            <person name="Diaz-Valerio S."/>
            <person name="Poehlein A."/>
            <person name="Brzuszkiewicz E."/>
            <person name="Nesemann K."/>
            <person name="Braus-Stromeyer S."/>
            <person name="Braus G."/>
            <person name="Daniel R."/>
            <person name="Liesegang H."/>
        </authorList>
    </citation>
    <scope>NUCLEOTIDE SEQUENCE [LARGE SCALE GENOMIC DNA]</scope>
    <source>
        <strain evidence="9 10">GOE4</strain>
    </source>
</reference>
<dbReference type="EMBL" id="LXLI01000021">
    <property type="protein sequence ID" value="OFC92697.1"/>
    <property type="molecule type" value="Genomic_DNA"/>
</dbReference>
<evidence type="ECO:0000256" key="4">
    <source>
        <dbReference type="ARBA" id="ARBA00022475"/>
    </source>
</evidence>
<feature type="transmembrane region" description="Helical" evidence="8">
    <location>
        <begin position="143"/>
        <end position="170"/>
    </location>
</feature>
<comment type="similarity">
    <text evidence="2">Belongs to the auxin efflux carrier (TC 2.A.69) family.</text>
</comment>
<comment type="subcellular location">
    <subcellularLocation>
        <location evidence="1">Cell membrane</location>
        <topology evidence="1">Multi-pass membrane protein</topology>
    </subcellularLocation>
</comment>
<comment type="caution">
    <text evidence="9">The sequence shown here is derived from an EMBL/GenBank/DDBJ whole genome shotgun (WGS) entry which is preliminary data.</text>
</comment>
<dbReference type="InterPro" id="IPR038770">
    <property type="entry name" value="Na+/solute_symporter_sf"/>
</dbReference>
<keyword evidence="4" id="KW-1003">Cell membrane</keyword>
<feature type="transmembrane region" description="Helical" evidence="8">
    <location>
        <begin position="38"/>
        <end position="58"/>
    </location>
</feature>
<dbReference type="GO" id="GO:0005886">
    <property type="term" value="C:plasma membrane"/>
    <property type="evidence" value="ECO:0007669"/>
    <property type="project" value="UniProtKB-SubCell"/>
</dbReference>
<organism evidence="9 10">
    <name type="scientific">Bacillus thuringiensis</name>
    <dbReference type="NCBI Taxonomy" id="1428"/>
    <lineage>
        <taxon>Bacteria</taxon>
        <taxon>Bacillati</taxon>
        <taxon>Bacillota</taxon>
        <taxon>Bacilli</taxon>
        <taxon>Bacillales</taxon>
        <taxon>Bacillaceae</taxon>
        <taxon>Bacillus</taxon>
        <taxon>Bacillus cereus group</taxon>
    </lineage>
</organism>
<name>A0A9X5N6E7_BACTU</name>
<feature type="transmembrane region" description="Helical" evidence="8">
    <location>
        <begin position="100"/>
        <end position="123"/>
    </location>
</feature>
<sequence>MPITLIGIGIYQKLFTLKLNRNLDIYIMEDFKMETSQIFIILTPIFFTILLGYLAGYFKKFDATTSKGLNTLVTKFALPAHLFVGITTTSKQTLIEKWPFLLALVIGIVGFYIVFLLIAKYVFKFSLTESSMFSLNSAQPTFAFMGTPVLGSLFGASVAALPIAITGIVVNAILDPLATIIGAVGQRQNEETDEKEGLLKVTVKSILHGLSEPLACVPLIGVILVLCGFQSPHLLEKSLEQIGGITSGAALFAVGVTIGIRKVQFSPTAFGISLLKVIVQPLIMLGIAHAIGLSSDDVTKLVLLVAFPGSSVAAMISLKFDSLAGETASSFFISALMSLVTLPFLISWLM</sequence>
<feature type="transmembrane region" description="Helical" evidence="8">
    <location>
        <begin position="214"/>
        <end position="235"/>
    </location>
</feature>
<evidence type="ECO:0000256" key="7">
    <source>
        <dbReference type="ARBA" id="ARBA00023136"/>
    </source>
</evidence>
<protein>
    <recommendedName>
        <fullName evidence="11">Transporter</fullName>
    </recommendedName>
</protein>
<evidence type="ECO:0008006" key="11">
    <source>
        <dbReference type="Google" id="ProtNLM"/>
    </source>
</evidence>
<evidence type="ECO:0000256" key="1">
    <source>
        <dbReference type="ARBA" id="ARBA00004651"/>
    </source>
</evidence>
<evidence type="ECO:0000256" key="5">
    <source>
        <dbReference type="ARBA" id="ARBA00022692"/>
    </source>
</evidence>
<accession>A0A9X5N6E7</accession>
<dbReference type="Proteomes" id="UP000175994">
    <property type="component" value="Unassembled WGS sequence"/>
</dbReference>
<gene>
    <name evidence="9" type="ORF">BTGOE4_26230</name>
</gene>
<keyword evidence="7 8" id="KW-0472">Membrane</keyword>
<evidence type="ECO:0000256" key="6">
    <source>
        <dbReference type="ARBA" id="ARBA00022989"/>
    </source>
</evidence>
<feature type="transmembrane region" description="Helical" evidence="8">
    <location>
        <begin position="241"/>
        <end position="260"/>
    </location>
</feature>
<keyword evidence="3" id="KW-0813">Transport</keyword>
<dbReference type="PANTHER" id="PTHR36838">
    <property type="entry name" value="AUXIN EFFLUX CARRIER FAMILY PROTEIN"/>
    <property type="match status" value="1"/>
</dbReference>
<dbReference type="InterPro" id="IPR004776">
    <property type="entry name" value="Mem_transp_PIN-like"/>
</dbReference>
<proteinExistence type="inferred from homology"/>
<evidence type="ECO:0000256" key="3">
    <source>
        <dbReference type="ARBA" id="ARBA00022448"/>
    </source>
</evidence>
<dbReference type="AlphaFoldDB" id="A0A9X5N6E7"/>
<feature type="transmembrane region" description="Helical" evidence="8">
    <location>
        <begin position="298"/>
        <end position="318"/>
    </location>
</feature>
<dbReference type="GO" id="GO:0055085">
    <property type="term" value="P:transmembrane transport"/>
    <property type="evidence" value="ECO:0007669"/>
    <property type="project" value="InterPro"/>
</dbReference>
<dbReference type="Gene3D" id="1.20.1530.20">
    <property type="match status" value="1"/>
</dbReference>
<feature type="transmembrane region" description="Helical" evidence="8">
    <location>
        <begin position="272"/>
        <end position="292"/>
    </location>
</feature>
<evidence type="ECO:0000313" key="9">
    <source>
        <dbReference type="EMBL" id="OFC92697.1"/>
    </source>
</evidence>
<dbReference type="Pfam" id="PF03547">
    <property type="entry name" value="Mem_trans"/>
    <property type="match status" value="1"/>
</dbReference>
<evidence type="ECO:0000313" key="10">
    <source>
        <dbReference type="Proteomes" id="UP000175994"/>
    </source>
</evidence>
<dbReference type="PANTHER" id="PTHR36838:SF1">
    <property type="entry name" value="SLR1864 PROTEIN"/>
    <property type="match status" value="1"/>
</dbReference>
<feature type="transmembrane region" description="Helical" evidence="8">
    <location>
        <begin position="330"/>
        <end position="349"/>
    </location>
</feature>
<evidence type="ECO:0000256" key="8">
    <source>
        <dbReference type="SAM" id="Phobius"/>
    </source>
</evidence>
<keyword evidence="6 8" id="KW-1133">Transmembrane helix</keyword>
<keyword evidence="5 8" id="KW-0812">Transmembrane</keyword>